<keyword evidence="3 12" id="KW-0808">Transferase</keyword>
<gene>
    <name evidence="14" type="primary">ORF72003</name>
</gene>
<proteinExistence type="inferred from homology"/>
<comment type="catalytic activity">
    <reaction evidence="12">
        <text>S-ubiquitinyl-[E2 ubiquitin-conjugating enzyme]-L-cysteine + [acceptor protein]-L-lysine = [E2 ubiquitin-conjugating enzyme]-L-cysteine + N(6)-ubiquitinyl-[acceptor protein]-L-lysine.</text>
        <dbReference type="EC" id="2.3.2.27"/>
    </reaction>
</comment>
<dbReference type="SUPFAM" id="SSF57889">
    <property type="entry name" value="Cysteine-rich domain"/>
    <property type="match status" value="1"/>
</dbReference>
<dbReference type="InterPro" id="IPR011513">
    <property type="entry name" value="Nse1"/>
</dbReference>
<evidence type="ECO:0000256" key="6">
    <source>
        <dbReference type="ARBA" id="ARBA00022771"/>
    </source>
</evidence>
<protein>
    <recommendedName>
        <fullName evidence="2 12">Non-structural maintenance of chromosomes element 1 homolog</fullName>
        <ecNumber evidence="12">2.3.2.27</ecNumber>
    </recommendedName>
</protein>
<dbReference type="GO" id="GO:0030915">
    <property type="term" value="C:Smc5-Smc6 complex"/>
    <property type="evidence" value="ECO:0007669"/>
    <property type="project" value="UniProtKB-UniRule"/>
</dbReference>
<evidence type="ECO:0000256" key="12">
    <source>
        <dbReference type="RuleBase" id="RU368018"/>
    </source>
</evidence>
<evidence type="ECO:0000256" key="11">
    <source>
        <dbReference type="ARBA" id="ARBA00023242"/>
    </source>
</evidence>
<accession>A0A0B6ZQ70</accession>
<evidence type="ECO:0000256" key="10">
    <source>
        <dbReference type="ARBA" id="ARBA00023204"/>
    </source>
</evidence>
<evidence type="ECO:0000313" key="14">
    <source>
        <dbReference type="EMBL" id="CEK69880.1"/>
    </source>
</evidence>
<name>A0A0B6ZQ70_9EUPU</name>
<keyword evidence="6 12" id="KW-0863">Zinc-finger</keyword>
<evidence type="ECO:0000256" key="2">
    <source>
        <dbReference type="ARBA" id="ARBA00019422"/>
    </source>
</evidence>
<dbReference type="EMBL" id="HACG01023015">
    <property type="protein sequence ID" value="CEK69880.1"/>
    <property type="molecule type" value="Transcribed_RNA"/>
</dbReference>
<dbReference type="GO" id="GO:0000724">
    <property type="term" value="P:double-strand break repair via homologous recombination"/>
    <property type="evidence" value="ECO:0007669"/>
    <property type="project" value="TreeGrafter"/>
</dbReference>
<keyword evidence="8 12" id="KW-0862">Zinc</keyword>
<keyword evidence="9 12" id="KW-0233">DNA recombination</keyword>
<organism evidence="14">
    <name type="scientific">Arion vulgaris</name>
    <dbReference type="NCBI Taxonomy" id="1028688"/>
    <lineage>
        <taxon>Eukaryota</taxon>
        <taxon>Metazoa</taxon>
        <taxon>Spiralia</taxon>
        <taxon>Lophotrochozoa</taxon>
        <taxon>Mollusca</taxon>
        <taxon>Gastropoda</taxon>
        <taxon>Heterobranchia</taxon>
        <taxon>Euthyneura</taxon>
        <taxon>Panpulmonata</taxon>
        <taxon>Eupulmonata</taxon>
        <taxon>Stylommatophora</taxon>
        <taxon>Helicina</taxon>
        <taxon>Arionoidea</taxon>
        <taxon>Arionidae</taxon>
        <taxon>Arion</taxon>
    </lineage>
</organism>
<evidence type="ECO:0000256" key="5">
    <source>
        <dbReference type="ARBA" id="ARBA00022763"/>
    </source>
</evidence>
<evidence type="ECO:0000256" key="4">
    <source>
        <dbReference type="ARBA" id="ARBA00022723"/>
    </source>
</evidence>
<dbReference type="Pfam" id="PF08746">
    <property type="entry name" value="zf-RING-like"/>
    <property type="match status" value="1"/>
</dbReference>
<dbReference type="GO" id="GO:0005634">
    <property type="term" value="C:nucleus"/>
    <property type="evidence" value="ECO:0007669"/>
    <property type="project" value="UniProtKB-SubCell"/>
</dbReference>
<keyword evidence="4 12" id="KW-0479">Metal-binding</keyword>
<dbReference type="Gene3D" id="3.30.40.10">
    <property type="entry name" value="Zinc/RING finger domain, C3HC4 (zinc finger)"/>
    <property type="match status" value="1"/>
</dbReference>
<keyword evidence="5 12" id="KW-0227">DNA damage</keyword>
<evidence type="ECO:0000256" key="3">
    <source>
        <dbReference type="ARBA" id="ARBA00022679"/>
    </source>
</evidence>
<evidence type="ECO:0000256" key="1">
    <source>
        <dbReference type="ARBA" id="ARBA00004123"/>
    </source>
</evidence>
<dbReference type="GO" id="GO:0061630">
    <property type="term" value="F:ubiquitin protein ligase activity"/>
    <property type="evidence" value="ECO:0007669"/>
    <property type="project" value="UniProtKB-EC"/>
</dbReference>
<evidence type="ECO:0000256" key="9">
    <source>
        <dbReference type="ARBA" id="ARBA00023172"/>
    </source>
</evidence>
<evidence type="ECO:0000256" key="8">
    <source>
        <dbReference type="ARBA" id="ARBA00022833"/>
    </source>
</evidence>
<sequence>MQSQAHSPKIRDSAEKRKMFLQCFLSQGILNAREVKNLLKKCDVQVDSKEEMAKYVQNANASIAFVNLEIKKGIQEEDGASFYCLVNTVETSISRMLSTYSPNELELFKKLESDGKISLSVRSIVELDQYLKDMYQEVIKMCYICTKICLLGEICPKCGIKIHKKCAQTLFDNRTEKKCPDRHCRALWE</sequence>
<evidence type="ECO:0000259" key="13">
    <source>
        <dbReference type="Pfam" id="PF08746"/>
    </source>
</evidence>
<comment type="similarity">
    <text evidence="12">Belongs to the NSE1 family.</text>
</comment>
<dbReference type="InterPro" id="IPR046349">
    <property type="entry name" value="C1-like_sf"/>
</dbReference>
<dbReference type="GO" id="GO:0008270">
    <property type="term" value="F:zinc ion binding"/>
    <property type="evidence" value="ECO:0007669"/>
    <property type="project" value="UniProtKB-KW"/>
</dbReference>
<keyword evidence="10 12" id="KW-0234">DNA repair</keyword>
<keyword evidence="7 12" id="KW-0833">Ubl conjugation pathway</keyword>
<keyword evidence="11 12" id="KW-0539">Nucleus</keyword>
<dbReference type="InterPro" id="IPR014857">
    <property type="entry name" value="Nse1_RING_C4HC3-type"/>
</dbReference>
<comment type="subcellular location">
    <subcellularLocation>
        <location evidence="1 12">Nucleus</location>
    </subcellularLocation>
</comment>
<dbReference type="InterPro" id="IPR013083">
    <property type="entry name" value="Znf_RING/FYVE/PHD"/>
</dbReference>
<feature type="domain" description="Non-structural maintenance of chromosomes element 1 RING C4HC3-type" evidence="13">
    <location>
        <begin position="142"/>
        <end position="180"/>
    </location>
</feature>
<dbReference type="PANTHER" id="PTHR20973:SF0">
    <property type="entry name" value="NON-STRUCTURAL MAINTENANCE OF CHROMOSOMES ELEMENT 1 HOMOLOG"/>
    <property type="match status" value="1"/>
</dbReference>
<evidence type="ECO:0000256" key="7">
    <source>
        <dbReference type="ARBA" id="ARBA00022786"/>
    </source>
</evidence>
<comment type="subunit">
    <text evidence="12">Component of the Smc5-Smc6 complex.</text>
</comment>
<dbReference type="Gene3D" id="3.90.1150.220">
    <property type="match status" value="1"/>
</dbReference>
<dbReference type="PANTHER" id="PTHR20973">
    <property type="entry name" value="NON-SMC ELEMENT 1-RELATED"/>
    <property type="match status" value="1"/>
</dbReference>
<reference evidence="14" key="1">
    <citation type="submission" date="2014-12" db="EMBL/GenBank/DDBJ databases">
        <title>Insight into the proteome of Arion vulgaris.</title>
        <authorList>
            <person name="Aradska J."/>
            <person name="Bulat T."/>
            <person name="Smidak R."/>
            <person name="Sarate P."/>
            <person name="Gangsoo J."/>
            <person name="Sialana F."/>
            <person name="Bilban M."/>
            <person name="Lubec G."/>
        </authorList>
    </citation>
    <scope>NUCLEOTIDE SEQUENCE</scope>
    <source>
        <tissue evidence="14">Skin</tissue>
    </source>
</reference>
<dbReference type="AlphaFoldDB" id="A0A0B6ZQ70"/>
<dbReference type="EC" id="2.3.2.27" evidence="12"/>
<dbReference type="Pfam" id="PF07574">
    <property type="entry name" value="SMC_Nse1"/>
    <property type="match status" value="1"/>
</dbReference>